<dbReference type="NCBIfam" id="NF001209">
    <property type="entry name" value="PRK00175.1"/>
    <property type="match status" value="1"/>
</dbReference>
<dbReference type="SUPFAM" id="SSF53474">
    <property type="entry name" value="alpha/beta-Hydrolases"/>
    <property type="match status" value="1"/>
</dbReference>
<dbReference type="PANTHER" id="PTHR32268:SF11">
    <property type="entry name" value="HOMOSERINE O-ACETYLTRANSFERASE"/>
    <property type="match status" value="1"/>
</dbReference>
<dbReference type="RefSeq" id="WP_304600228.1">
    <property type="nucleotide sequence ID" value="NZ_JAUQYO010000001.1"/>
</dbReference>
<dbReference type="PIRSF" id="PIRSF000443">
    <property type="entry name" value="Homoser_Ac_trans"/>
    <property type="match status" value="1"/>
</dbReference>
<evidence type="ECO:0000313" key="6">
    <source>
        <dbReference type="Proteomes" id="UP001232536"/>
    </source>
</evidence>
<dbReference type="Proteomes" id="UP001232536">
    <property type="component" value="Unassembled WGS sequence"/>
</dbReference>
<comment type="subcellular location">
    <subcellularLocation>
        <location evidence="2">Cytoplasm</location>
    </subcellularLocation>
</comment>
<dbReference type="PANTHER" id="PTHR32268">
    <property type="entry name" value="HOMOSERINE O-ACETYLTRANSFERASE"/>
    <property type="match status" value="1"/>
</dbReference>
<dbReference type="InterPro" id="IPR000073">
    <property type="entry name" value="AB_hydrolase_1"/>
</dbReference>
<keyword evidence="2" id="KW-0028">Amino-acid biosynthesis</keyword>
<evidence type="ECO:0000256" key="2">
    <source>
        <dbReference type="HAMAP-Rule" id="MF_00296"/>
    </source>
</evidence>
<comment type="pathway">
    <text evidence="2">Amino-acid biosynthesis; L-methionine biosynthesis via de novo pathway; O-acetyl-L-homoserine from L-homoserine: step 1/1.</text>
</comment>
<evidence type="ECO:0000256" key="1">
    <source>
        <dbReference type="ARBA" id="ARBA00022679"/>
    </source>
</evidence>
<organism evidence="5 6">
    <name type="scientific">Actinotalea lenta</name>
    <dbReference type="NCBI Taxonomy" id="3064654"/>
    <lineage>
        <taxon>Bacteria</taxon>
        <taxon>Bacillati</taxon>
        <taxon>Actinomycetota</taxon>
        <taxon>Actinomycetes</taxon>
        <taxon>Micrococcales</taxon>
        <taxon>Cellulomonadaceae</taxon>
        <taxon>Actinotalea</taxon>
    </lineage>
</organism>
<dbReference type="EC" id="2.3.1.31" evidence="2"/>
<comment type="caution">
    <text evidence="5">The sequence shown here is derived from an EMBL/GenBank/DDBJ whole genome shotgun (WGS) entry which is preliminary data.</text>
</comment>
<comment type="function">
    <text evidence="2">Transfers an acetyl group from acetyl-CoA to L-homoserine, forming acetyl-L-homoserine.</text>
</comment>
<feature type="region of interest" description="Disordered" evidence="3">
    <location>
        <begin position="1"/>
        <end position="24"/>
    </location>
</feature>
<dbReference type="Pfam" id="PF00561">
    <property type="entry name" value="Abhydrolase_1"/>
    <property type="match status" value="1"/>
</dbReference>
<evidence type="ECO:0000256" key="3">
    <source>
        <dbReference type="SAM" id="MobiDB-lite"/>
    </source>
</evidence>
<keyword evidence="1 2" id="KW-0808">Transferase</keyword>
<keyword evidence="2" id="KW-0963">Cytoplasm</keyword>
<evidence type="ECO:0000313" key="5">
    <source>
        <dbReference type="EMBL" id="MDO8106577.1"/>
    </source>
</evidence>
<dbReference type="HAMAP" id="MF_00296">
    <property type="entry name" value="MetX_acyltransf"/>
    <property type="match status" value="1"/>
</dbReference>
<feature type="active site" evidence="2">
    <location>
        <position position="342"/>
    </location>
</feature>
<evidence type="ECO:0000259" key="4">
    <source>
        <dbReference type="Pfam" id="PF00561"/>
    </source>
</evidence>
<feature type="active site" description="Nucleophile" evidence="2">
    <location>
        <position position="176"/>
    </location>
</feature>
<comment type="caution">
    <text evidence="2">Lacks conserved residue(s) required for the propagation of feature annotation.</text>
</comment>
<keyword evidence="6" id="KW-1185">Reference proteome</keyword>
<sequence length="393" mass="41214">MSPSSRRSPAPGTLRVLPGGRAHPGLWREGDPVGRRQFVDVGPVDLETGGHLPAVRVAYETWGTLAADRSNAVLVEHALTGDSHVAGPAQAGHPSPGWWDWAIGPGRAIDTDRWFVVATNVLGGCQGSTGPSSAAPDGRPWGSRFPYVTVRDQVAVEAAVADALGIDAWALVIGGSMGGMRALEWAISRPERVRAVAPLATAALSTGDQIAWAHAQLAAIRSDPAWHGGDYYDVADGRGPVAGMGVARQIAHATYRSAVELDTRFGRRAQDGEQPLGGGGRFAVQSYLDHHAGKLARRFDPGSYVALTEAILSHDVGRGRGGVTAALGRVTARPLVLGVDSDRLYLPEHSVEIAAALPGAPEPVIVSSDHGHDGFLIEADQVAPHIRGLLDEV</sequence>
<proteinExistence type="inferred from homology"/>
<comment type="subunit">
    <text evidence="2">Homodimer.</text>
</comment>
<name>A0ABT9D6W1_9CELL</name>
<gene>
    <name evidence="2" type="primary">metXA</name>
    <name evidence="5" type="ORF">Q6348_05130</name>
</gene>
<keyword evidence="2 5" id="KW-0012">Acyltransferase</keyword>
<dbReference type="InterPro" id="IPR029058">
    <property type="entry name" value="AB_hydrolase_fold"/>
</dbReference>
<comment type="catalytic activity">
    <reaction evidence="2">
        <text>L-homoserine + acetyl-CoA = O-acetyl-L-homoserine + CoA</text>
        <dbReference type="Rhea" id="RHEA:13701"/>
        <dbReference type="ChEBI" id="CHEBI:57287"/>
        <dbReference type="ChEBI" id="CHEBI:57288"/>
        <dbReference type="ChEBI" id="CHEBI:57476"/>
        <dbReference type="ChEBI" id="CHEBI:57716"/>
        <dbReference type="EC" id="2.3.1.31"/>
    </reaction>
</comment>
<keyword evidence="2" id="KW-0486">Methionine biosynthesis</keyword>
<dbReference type="NCBIfam" id="TIGR01392">
    <property type="entry name" value="homoserO_Ac_trn"/>
    <property type="match status" value="1"/>
</dbReference>
<feature type="domain" description="AB hydrolase-1" evidence="4">
    <location>
        <begin position="72"/>
        <end position="377"/>
    </location>
</feature>
<feature type="binding site" evidence="2">
    <location>
        <position position="248"/>
    </location>
    <ligand>
        <name>substrate</name>
    </ligand>
</feature>
<reference evidence="5 6" key="1">
    <citation type="submission" date="2023-07" db="EMBL/GenBank/DDBJ databases">
        <title>Description of novel actinomycetes strains, isolated from tidal flat sediment.</title>
        <authorList>
            <person name="Lu C."/>
        </authorList>
    </citation>
    <scope>NUCLEOTIDE SEQUENCE [LARGE SCALE GENOMIC DNA]</scope>
    <source>
        <strain evidence="5 6">SYSU T00b441</strain>
    </source>
</reference>
<dbReference type="EMBL" id="JAUQYP010000001">
    <property type="protein sequence ID" value="MDO8106577.1"/>
    <property type="molecule type" value="Genomic_DNA"/>
</dbReference>
<accession>A0ABT9D6W1</accession>
<dbReference type="Gene3D" id="3.40.50.1820">
    <property type="entry name" value="alpha/beta hydrolase"/>
    <property type="match status" value="1"/>
</dbReference>
<protein>
    <recommendedName>
        <fullName evidence="2">Homoserine O-acetyltransferase</fullName>
        <shortName evidence="2">HAT</shortName>
        <ecNumber evidence="2">2.3.1.31</ecNumber>
    </recommendedName>
    <alternativeName>
        <fullName evidence="2">Homoserine transacetylase</fullName>
        <shortName evidence="2">HTA</shortName>
    </alternativeName>
</protein>
<comment type="similarity">
    <text evidence="2">Belongs to the AB hydrolase superfamily. MetX family.</text>
</comment>
<dbReference type="InterPro" id="IPR008220">
    <property type="entry name" value="HAT_MetX-like"/>
</dbReference>
<dbReference type="GO" id="GO:0004414">
    <property type="term" value="F:homoserine O-acetyltransferase activity"/>
    <property type="evidence" value="ECO:0007669"/>
    <property type="project" value="UniProtKB-EC"/>
</dbReference>
<feature type="binding site" evidence="2">
    <location>
        <position position="373"/>
    </location>
    <ligand>
        <name>substrate</name>
    </ligand>
</feature>
<feature type="active site" evidence="2">
    <location>
        <position position="372"/>
    </location>
</feature>